<reference evidence="3 4" key="1">
    <citation type="submission" date="2016-07" db="EMBL/GenBank/DDBJ databases">
        <title>Complete genome sequence of Altererythrobacter namhicola JCM 16345T, containing esterase-encoding genes.</title>
        <authorList>
            <person name="Cheng H."/>
            <person name="Wu Y.-H."/>
            <person name="Jian S.-L."/>
            <person name="Huo Y.-Y."/>
            <person name="Wang C.-S."/>
            <person name="Xu X.-W."/>
        </authorList>
    </citation>
    <scope>NUCLEOTIDE SEQUENCE [LARGE SCALE GENOMIC DNA]</scope>
    <source>
        <strain evidence="3 4">JCM 16345</strain>
    </source>
</reference>
<keyword evidence="4" id="KW-1185">Reference proteome</keyword>
<dbReference type="Proteomes" id="UP000092698">
    <property type="component" value="Chromosome"/>
</dbReference>
<evidence type="ECO:0000256" key="1">
    <source>
        <dbReference type="SAM" id="MobiDB-lite"/>
    </source>
</evidence>
<dbReference type="OrthoDB" id="7511342at2"/>
<feature type="region of interest" description="Disordered" evidence="1">
    <location>
        <begin position="122"/>
        <end position="146"/>
    </location>
</feature>
<sequence length="146" mass="16313">MRISLIIAAMGLAAPGIAFAQDVPPDPMQSEHGVPDTSPPVVPDTGDPMAPPGDAERQAAYDSWSPERQGEYTLWSEAAQDYFWTLSEQRKEWFWLLVPDDRIALLAMQPEQREMAWTRLEQRVKSAPPEAEPETSPDQPAEPDGR</sequence>
<accession>A0A1C7D8C1</accession>
<feature type="signal peptide" evidence="2">
    <location>
        <begin position="1"/>
        <end position="20"/>
    </location>
</feature>
<evidence type="ECO:0000256" key="2">
    <source>
        <dbReference type="SAM" id="SignalP"/>
    </source>
</evidence>
<feature type="chain" id="PRO_5008884428" evidence="2">
    <location>
        <begin position="21"/>
        <end position="146"/>
    </location>
</feature>
<feature type="region of interest" description="Disordered" evidence="1">
    <location>
        <begin position="22"/>
        <end position="66"/>
    </location>
</feature>
<evidence type="ECO:0000313" key="3">
    <source>
        <dbReference type="EMBL" id="ANU07724.1"/>
    </source>
</evidence>
<dbReference type="KEGG" id="anh:A6F65_01419"/>
<keyword evidence="2" id="KW-0732">Signal</keyword>
<dbReference type="STRING" id="645517.A6F65_01419"/>
<evidence type="ECO:0000313" key="4">
    <source>
        <dbReference type="Proteomes" id="UP000092698"/>
    </source>
</evidence>
<dbReference type="RefSeq" id="WP_157093083.1">
    <property type="nucleotide sequence ID" value="NZ_CP016545.1"/>
</dbReference>
<gene>
    <name evidence="3" type="ORF">A6F65_01419</name>
</gene>
<dbReference type="EMBL" id="CP016545">
    <property type="protein sequence ID" value="ANU07724.1"/>
    <property type="molecule type" value="Genomic_DNA"/>
</dbReference>
<protein>
    <submittedName>
        <fullName evidence="3">Uncharacterized protein</fullName>
    </submittedName>
</protein>
<name>A0A1C7D8C1_9SPHN</name>
<proteinExistence type="predicted"/>
<dbReference type="AlphaFoldDB" id="A0A1C7D8C1"/>
<organism evidence="3 4">
    <name type="scientific">Paraurantiacibacter namhicola</name>
    <dbReference type="NCBI Taxonomy" id="645517"/>
    <lineage>
        <taxon>Bacteria</taxon>
        <taxon>Pseudomonadati</taxon>
        <taxon>Pseudomonadota</taxon>
        <taxon>Alphaproteobacteria</taxon>
        <taxon>Sphingomonadales</taxon>
        <taxon>Erythrobacteraceae</taxon>
        <taxon>Paraurantiacibacter</taxon>
    </lineage>
</organism>